<dbReference type="Gene3D" id="2.60.40.1120">
    <property type="entry name" value="Carboxypeptidase-like, regulatory domain"/>
    <property type="match status" value="1"/>
</dbReference>
<proteinExistence type="inferred from homology"/>
<dbReference type="Proteomes" id="UP000664034">
    <property type="component" value="Unassembled WGS sequence"/>
</dbReference>
<dbReference type="Pfam" id="PF00593">
    <property type="entry name" value="TonB_dep_Rec_b-barrel"/>
    <property type="match status" value="1"/>
</dbReference>
<evidence type="ECO:0000313" key="16">
    <source>
        <dbReference type="Proteomes" id="UP000664034"/>
    </source>
</evidence>
<dbReference type="GO" id="GO:0044718">
    <property type="term" value="P:siderophore transmembrane transport"/>
    <property type="evidence" value="ECO:0007669"/>
    <property type="project" value="TreeGrafter"/>
</dbReference>
<evidence type="ECO:0000256" key="7">
    <source>
        <dbReference type="ARBA" id="ARBA00023136"/>
    </source>
</evidence>
<comment type="subcellular location">
    <subcellularLocation>
        <location evidence="1 10">Cell outer membrane</location>
        <topology evidence="1 10">Multi-pass membrane protein</topology>
    </subcellularLocation>
</comment>
<evidence type="ECO:0000259" key="14">
    <source>
        <dbReference type="Pfam" id="PF07715"/>
    </source>
</evidence>
<gene>
    <name evidence="15" type="ORF">J2I47_18670</name>
</gene>
<dbReference type="GO" id="GO:0009279">
    <property type="term" value="C:cell outer membrane"/>
    <property type="evidence" value="ECO:0007669"/>
    <property type="project" value="UniProtKB-SubCell"/>
</dbReference>
<evidence type="ECO:0000256" key="8">
    <source>
        <dbReference type="ARBA" id="ARBA00023170"/>
    </source>
</evidence>
<sequence>MLKQLLFTLCLFAGSTIVGFAQSSPVRFQVLDSLTQQPLVGVTVRTTTPPVVGNATDLAGNAQLSLPNGPQTVQVSLVGYTTRQINLTIPLSSSDSALVVRLVTAEDILEEVTVTSTRTNSRIEDLPIKVEVLGQEDMDEEAAVVPGNVGSILGDISIIHIQRTSLATNNQGIRMQGLDPKYTQILRDGLPLYEGFSGNLGVLQIPPLDLKQVEIVKGSASTLYGGGAIGGLINLVSRRPGAKPELTVVANRSTLRESNLNVYGSKQFTEKFGATLFAGYTNQPAVDVNGDGVSDVPVIEQFTIHPRLFYTPNTTNRVNVGYALVTEERDGGFVSAIGTVPDGTGAYYQTNKLLRHTGDLTYDHTFGENHTLTLRGTVSSFDRRQNDAGFRFNASQFSGYAEASDYLRHGAHTMVTGLNLTTEQFTKGFTDGSPLTDFTYNTVGAFVQDDYAVSKGITLQGGLRLDHHNVFGDFFLPRLSILTKPSEHWTIRTSIGTGYKTPNAFANVVAGDQRASTRYRYLLPLDASVKSERSLGLNMDVAYRGNIGEHFSVQLDQAFFYTRVESPVVAFVDPISSASNPPTRLVNAPFNYRSIGTDTYLRMEYDALALYLGYNHTEARRVDTGADTYIPFNPRDKFSLTVAYDIEGKWRMGIESSWVGNQFLYNNQPVPNYYFWALAVERMFGPLHIILNAENLFNVQQINLSGPVYSGDVRTPSFAPLWAPQEGRIVNLALKYQLHH</sequence>
<dbReference type="InterPro" id="IPR000531">
    <property type="entry name" value="Beta-barrel_TonB"/>
</dbReference>
<evidence type="ECO:0000256" key="1">
    <source>
        <dbReference type="ARBA" id="ARBA00004571"/>
    </source>
</evidence>
<evidence type="ECO:0000256" key="2">
    <source>
        <dbReference type="ARBA" id="ARBA00022448"/>
    </source>
</evidence>
<dbReference type="InterPro" id="IPR012910">
    <property type="entry name" value="Plug_dom"/>
</dbReference>
<evidence type="ECO:0000259" key="13">
    <source>
        <dbReference type="Pfam" id="PF00593"/>
    </source>
</evidence>
<evidence type="ECO:0000256" key="12">
    <source>
        <dbReference type="SAM" id="SignalP"/>
    </source>
</evidence>
<dbReference type="GO" id="GO:0015344">
    <property type="term" value="F:siderophore uptake transmembrane transporter activity"/>
    <property type="evidence" value="ECO:0007669"/>
    <property type="project" value="TreeGrafter"/>
</dbReference>
<dbReference type="EMBL" id="JAFMYV010000010">
    <property type="protein sequence ID" value="MBO0938583.1"/>
    <property type="molecule type" value="Genomic_DNA"/>
</dbReference>
<evidence type="ECO:0000313" key="15">
    <source>
        <dbReference type="EMBL" id="MBO0938583.1"/>
    </source>
</evidence>
<dbReference type="InterPro" id="IPR037066">
    <property type="entry name" value="Plug_dom_sf"/>
</dbReference>
<keyword evidence="3 10" id="KW-1134">Transmembrane beta strand</keyword>
<feature type="signal peptide" evidence="12">
    <location>
        <begin position="1"/>
        <end position="20"/>
    </location>
</feature>
<dbReference type="SUPFAM" id="SSF49464">
    <property type="entry name" value="Carboxypeptidase regulatory domain-like"/>
    <property type="match status" value="1"/>
</dbReference>
<evidence type="ECO:0000256" key="11">
    <source>
        <dbReference type="RuleBase" id="RU003357"/>
    </source>
</evidence>
<evidence type="ECO:0000256" key="10">
    <source>
        <dbReference type="PROSITE-ProRule" id="PRU01360"/>
    </source>
</evidence>
<dbReference type="Gene3D" id="2.170.130.10">
    <property type="entry name" value="TonB-dependent receptor, plug domain"/>
    <property type="match status" value="1"/>
</dbReference>
<protein>
    <submittedName>
        <fullName evidence="15">TonB-dependent receptor</fullName>
    </submittedName>
</protein>
<keyword evidence="2 10" id="KW-0813">Transport</keyword>
<keyword evidence="8 15" id="KW-0675">Receptor</keyword>
<dbReference type="SUPFAM" id="SSF56935">
    <property type="entry name" value="Porins"/>
    <property type="match status" value="1"/>
</dbReference>
<organism evidence="15 16">
    <name type="scientific">Fibrella rubiginis</name>
    <dbReference type="NCBI Taxonomy" id="2817060"/>
    <lineage>
        <taxon>Bacteria</taxon>
        <taxon>Pseudomonadati</taxon>
        <taxon>Bacteroidota</taxon>
        <taxon>Cytophagia</taxon>
        <taxon>Cytophagales</taxon>
        <taxon>Spirosomataceae</taxon>
        <taxon>Fibrella</taxon>
    </lineage>
</organism>
<keyword evidence="4 10" id="KW-0812">Transmembrane</keyword>
<dbReference type="Gene3D" id="2.40.170.20">
    <property type="entry name" value="TonB-dependent receptor, beta-barrel domain"/>
    <property type="match status" value="1"/>
</dbReference>
<comment type="caution">
    <text evidence="15">The sequence shown here is derived from an EMBL/GenBank/DDBJ whole genome shotgun (WGS) entry which is preliminary data.</text>
</comment>
<name>A0A939GLH5_9BACT</name>
<dbReference type="AlphaFoldDB" id="A0A939GLH5"/>
<dbReference type="PANTHER" id="PTHR30069:SF29">
    <property type="entry name" value="HEMOGLOBIN AND HEMOGLOBIN-HAPTOGLOBIN-BINDING PROTEIN 1-RELATED"/>
    <property type="match status" value="1"/>
</dbReference>
<evidence type="ECO:0000256" key="6">
    <source>
        <dbReference type="ARBA" id="ARBA00023077"/>
    </source>
</evidence>
<keyword evidence="5 12" id="KW-0732">Signal</keyword>
<comment type="similarity">
    <text evidence="10 11">Belongs to the TonB-dependent receptor family.</text>
</comment>
<feature type="domain" description="TonB-dependent receptor plug" evidence="14">
    <location>
        <begin position="123"/>
        <end position="231"/>
    </location>
</feature>
<dbReference type="PANTHER" id="PTHR30069">
    <property type="entry name" value="TONB-DEPENDENT OUTER MEMBRANE RECEPTOR"/>
    <property type="match status" value="1"/>
</dbReference>
<dbReference type="Pfam" id="PF07715">
    <property type="entry name" value="Plug"/>
    <property type="match status" value="1"/>
</dbReference>
<keyword evidence="7 10" id="KW-0472">Membrane</keyword>
<dbReference type="RefSeq" id="WP_207366122.1">
    <property type="nucleotide sequence ID" value="NZ_JAFMYV010000010.1"/>
</dbReference>
<evidence type="ECO:0000256" key="5">
    <source>
        <dbReference type="ARBA" id="ARBA00022729"/>
    </source>
</evidence>
<keyword evidence="9 10" id="KW-0998">Cell outer membrane</keyword>
<dbReference type="InterPro" id="IPR008969">
    <property type="entry name" value="CarboxyPept-like_regulatory"/>
</dbReference>
<evidence type="ECO:0000256" key="4">
    <source>
        <dbReference type="ARBA" id="ARBA00022692"/>
    </source>
</evidence>
<evidence type="ECO:0000256" key="9">
    <source>
        <dbReference type="ARBA" id="ARBA00023237"/>
    </source>
</evidence>
<accession>A0A939GLH5</accession>
<dbReference type="Pfam" id="PF13715">
    <property type="entry name" value="CarbopepD_reg_2"/>
    <property type="match status" value="1"/>
</dbReference>
<dbReference type="InterPro" id="IPR039426">
    <property type="entry name" value="TonB-dep_rcpt-like"/>
</dbReference>
<evidence type="ECO:0000256" key="3">
    <source>
        <dbReference type="ARBA" id="ARBA00022452"/>
    </source>
</evidence>
<dbReference type="PROSITE" id="PS52016">
    <property type="entry name" value="TONB_DEPENDENT_REC_3"/>
    <property type="match status" value="1"/>
</dbReference>
<feature type="domain" description="TonB-dependent receptor-like beta-barrel" evidence="13">
    <location>
        <begin position="309"/>
        <end position="680"/>
    </location>
</feature>
<feature type="chain" id="PRO_5037451777" evidence="12">
    <location>
        <begin position="21"/>
        <end position="740"/>
    </location>
</feature>
<dbReference type="InterPro" id="IPR036942">
    <property type="entry name" value="Beta-barrel_TonB_sf"/>
</dbReference>
<keyword evidence="16" id="KW-1185">Reference proteome</keyword>
<reference evidence="15" key="1">
    <citation type="submission" date="2021-03" db="EMBL/GenBank/DDBJ databases">
        <title>Fibrella sp. HMF5335 genome sequencing and assembly.</title>
        <authorList>
            <person name="Kang H."/>
            <person name="Kim H."/>
            <person name="Bae S."/>
            <person name="Joh K."/>
        </authorList>
    </citation>
    <scope>NUCLEOTIDE SEQUENCE</scope>
    <source>
        <strain evidence="15">HMF5335</strain>
    </source>
</reference>
<keyword evidence="6 11" id="KW-0798">TonB box</keyword>